<dbReference type="GO" id="GO:0008318">
    <property type="term" value="F:protein prenyltransferase activity"/>
    <property type="evidence" value="ECO:0007669"/>
    <property type="project" value="InterPro"/>
</dbReference>
<reference evidence="5" key="1">
    <citation type="submission" date="2016-03" db="EMBL/GenBank/DDBJ databases">
        <title>Draft genome sequence of Rosellinia necatrix.</title>
        <authorList>
            <person name="Kanematsu S."/>
        </authorList>
    </citation>
    <scope>NUCLEOTIDE SEQUENCE [LARGE SCALE GENOMIC DNA]</scope>
    <source>
        <strain evidence="5">W97</strain>
    </source>
</reference>
<evidence type="ECO:0000313" key="5">
    <source>
        <dbReference type="EMBL" id="GAP83819.1"/>
    </source>
</evidence>
<keyword evidence="2" id="KW-0637">Prenyltransferase</keyword>
<comment type="similarity">
    <text evidence="1">Belongs to the protein prenyltransferase subunit alpha family.</text>
</comment>
<evidence type="ECO:0000256" key="3">
    <source>
        <dbReference type="ARBA" id="ARBA00022679"/>
    </source>
</evidence>
<dbReference type="Proteomes" id="UP000054516">
    <property type="component" value="Unassembled WGS sequence"/>
</dbReference>
<dbReference type="EMBL" id="DF977450">
    <property type="protein sequence ID" value="GAP83819.1"/>
    <property type="molecule type" value="Genomic_DNA"/>
</dbReference>
<keyword evidence="3" id="KW-0808">Transferase</keyword>
<dbReference type="Gene3D" id="1.25.40.120">
    <property type="entry name" value="Protein prenylyltransferase"/>
    <property type="match status" value="1"/>
</dbReference>
<dbReference type="SUPFAM" id="SSF48439">
    <property type="entry name" value="Protein prenylyltransferase"/>
    <property type="match status" value="1"/>
</dbReference>
<dbReference type="InterPro" id="IPR002088">
    <property type="entry name" value="Prenyl_trans_a"/>
</dbReference>
<dbReference type="AlphaFoldDB" id="A0A1S7UKL0"/>
<dbReference type="OMA" id="MLLFDCE"/>
<evidence type="ECO:0000256" key="2">
    <source>
        <dbReference type="ARBA" id="ARBA00022602"/>
    </source>
</evidence>
<accession>A0A1S7UKL0</accession>
<keyword evidence="6" id="KW-1185">Reference proteome</keyword>
<dbReference type="Pfam" id="PF01239">
    <property type="entry name" value="PPTA"/>
    <property type="match status" value="2"/>
</dbReference>
<keyword evidence="4" id="KW-0677">Repeat</keyword>
<name>A0A1S7UKL0_ROSNE</name>
<dbReference type="GO" id="GO:0005737">
    <property type="term" value="C:cytoplasm"/>
    <property type="evidence" value="ECO:0007669"/>
    <property type="project" value="TreeGrafter"/>
</dbReference>
<sequence length="329" mass="37109">MSRSLDKSLLAQLKSEDPRPVYNDLSGLFANLPESGLLEIEFLGQSHQLESGINFLQDGSAVAIPKLRLVQAFLVARQILQEHLEDANKVITGDVTAAAAILLLMDPEHLTAANLRKRALLASGNPTRASLEREQRFIDTLLTARLHRHTKSPTLWSHRRWLVATSWELGLPCDVRHDIQNVVMVAGERHPRNYVAWQHARFLVDHHASLAAAIAFDTKEFCLRNHSDISGWTFLSDCIARVQGEESRRLVCSSVLEAVLSMAESFRWTNESVWVFLRTTVARECVEERDLERFIVTNTGLSAAIPQGTPQWTIVQKARKWCDKYGVSK</sequence>
<evidence type="ECO:0008006" key="7">
    <source>
        <dbReference type="Google" id="ProtNLM"/>
    </source>
</evidence>
<gene>
    <name evidence="5" type="ORF">SAMD00023353_0502340</name>
</gene>
<proteinExistence type="inferred from homology"/>
<evidence type="ECO:0000256" key="4">
    <source>
        <dbReference type="ARBA" id="ARBA00022737"/>
    </source>
</evidence>
<protein>
    <recommendedName>
        <fullName evidence="7">Protein prenyltransferase</fullName>
    </recommendedName>
</protein>
<organism evidence="5">
    <name type="scientific">Rosellinia necatrix</name>
    <name type="common">White root-rot fungus</name>
    <dbReference type="NCBI Taxonomy" id="77044"/>
    <lineage>
        <taxon>Eukaryota</taxon>
        <taxon>Fungi</taxon>
        <taxon>Dikarya</taxon>
        <taxon>Ascomycota</taxon>
        <taxon>Pezizomycotina</taxon>
        <taxon>Sordariomycetes</taxon>
        <taxon>Xylariomycetidae</taxon>
        <taxon>Xylariales</taxon>
        <taxon>Xylariaceae</taxon>
        <taxon>Rosellinia</taxon>
    </lineage>
</organism>
<evidence type="ECO:0000313" key="6">
    <source>
        <dbReference type="Proteomes" id="UP000054516"/>
    </source>
</evidence>
<dbReference type="PANTHER" id="PTHR11129:SF3">
    <property type="entry name" value="PROTEIN PRENYLTRANSFERASE ALPHA SUBUNIT REPEAT-CONTAINING PROTEIN 1"/>
    <property type="match status" value="1"/>
</dbReference>
<dbReference type="PANTHER" id="PTHR11129">
    <property type="entry name" value="PROTEIN FARNESYLTRANSFERASE ALPHA SUBUNIT/RAB GERANYLGERANYL TRANSFERASE ALPHA SUBUNIT"/>
    <property type="match status" value="1"/>
</dbReference>
<dbReference type="OrthoDB" id="5358702at2759"/>
<evidence type="ECO:0000256" key="1">
    <source>
        <dbReference type="ARBA" id="ARBA00006734"/>
    </source>
</evidence>